<dbReference type="EMBL" id="JYFE01000035">
    <property type="protein sequence ID" value="KIT16386.1"/>
    <property type="molecule type" value="Genomic_DNA"/>
</dbReference>
<evidence type="ECO:0000313" key="1">
    <source>
        <dbReference type="EMBL" id="KIT16386.1"/>
    </source>
</evidence>
<comment type="caution">
    <text evidence="1">The sequence shown here is derived from an EMBL/GenBank/DDBJ whole genome shotgun (WGS) entry which is preliminary data.</text>
</comment>
<dbReference type="PATRIC" id="fig|935700.4.peg.1938"/>
<sequence>MVESGTWVDLDEAADRLAALREHLRDAAPRIGMIRDARPDVIEELDMVMAFVEPHRRTGARFNLALLS</sequence>
<name>A0A0D1EHN8_9RHOB</name>
<proteinExistence type="predicted"/>
<keyword evidence="2" id="KW-1185">Reference proteome</keyword>
<dbReference type="RefSeq" id="WP_043918699.1">
    <property type="nucleotide sequence ID" value="NZ_FZPF01000005.1"/>
</dbReference>
<reference evidence="1 2" key="1">
    <citation type="submission" date="2015-02" db="EMBL/GenBank/DDBJ databases">
        <title>Genome Sequence of Jannaschia aquimarina DSM28248, a member of the Roseobacter clade.</title>
        <authorList>
            <person name="Voget S."/>
            <person name="Daniel R."/>
        </authorList>
    </citation>
    <scope>NUCLEOTIDE SEQUENCE [LARGE SCALE GENOMIC DNA]</scope>
    <source>
        <strain evidence="1 2">GSW-M26</strain>
    </source>
</reference>
<dbReference type="STRING" id="935700.jaqu_18710"/>
<protein>
    <submittedName>
        <fullName evidence="1">Uncharacterized protein</fullName>
    </submittedName>
</protein>
<dbReference type="Proteomes" id="UP000032232">
    <property type="component" value="Unassembled WGS sequence"/>
</dbReference>
<organism evidence="1 2">
    <name type="scientific">Jannaschia aquimarina</name>
    <dbReference type="NCBI Taxonomy" id="935700"/>
    <lineage>
        <taxon>Bacteria</taxon>
        <taxon>Pseudomonadati</taxon>
        <taxon>Pseudomonadota</taxon>
        <taxon>Alphaproteobacteria</taxon>
        <taxon>Rhodobacterales</taxon>
        <taxon>Roseobacteraceae</taxon>
        <taxon>Jannaschia</taxon>
    </lineage>
</organism>
<evidence type="ECO:0000313" key="2">
    <source>
        <dbReference type="Proteomes" id="UP000032232"/>
    </source>
</evidence>
<dbReference type="AlphaFoldDB" id="A0A0D1EHN8"/>
<gene>
    <name evidence="1" type="ORF">jaqu_18710</name>
</gene>
<accession>A0A0D1EHN8</accession>